<dbReference type="Proteomes" id="UP000316968">
    <property type="component" value="Chromosome"/>
</dbReference>
<feature type="domain" description="N-acetylmuramoyl-L-alanine amidase" evidence="2">
    <location>
        <begin position="18"/>
        <end position="160"/>
    </location>
</feature>
<dbReference type="Pfam" id="PF01510">
    <property type="entry name" value="Amidase_2"/>
    <property type="match status" value="1"/>
</dbReference>
<proteinExistence type="predicted"/>
<sequence length="352" mass="37723">MQANKYPIERRYIAKRSNTRPGLRLTTGTPAFFVAHDTGNPGAGAESHYRYFNALTDRSASAHTFIDDTKILEIIPAGTDTDPAEKAWHVLYNVKADNERFGYDANDAALGVELCYGGRIDFEEAYKRFVWYLAFCCKKWNKDPRLFIPSHKQLDPARKIDCDNALRSGGRTLKELIADVTAELAQPANRPPGGQGADASAGAGAAGGAYVPPAPSGANGGSSPSPPGADGSVSKPARPAPDFAPLDADLAQALIADYVRPAWAAARAAQQVPEAEHFHRLAENLRAAAGIDERGAKLPQAVKLHKSNVQELVFRWLSPAWYRAKATGDSASASAAHEQANALRLAAGLPKQ</sequence>
<evidence type="ECO:0000313" key="3">
    <source>
        <dbReference type="EMBL" id="QDH22313.1"/>
    </source>
</evidence>
<dbReference type="InterPro" id="IPR036505">
    <property type="entry name" value="Amidase/PGRP_sf"/>
</dbReference>
<reference evidence="3 4" key="1">
    <citation type="submission" date="2019-06" db="EMBL/GenBank/DDBJ databases">
        <title>Saccharibacillus brassicae sp. nov., an endophytic bacterium isolated from Chinese cabbage seeds (Brassica pekinensis).</title>
        <authorList>
            <person name="Jiang L."/>
            <person name="Lee J."/>
            <person name="Kim S.W."/>
        </authorList>
    </citation>
    <scope>NUCLEOTIDE SEQUENCE [LARGE SCALE GENOMIC DNA]</scope>
    <source>
        <strain evidence="4">KCTC 43072 / ATSA2</strain>
    </source>
</reference>
<accession>A0A4Y6UX75</accession>
<feature type="compositionally biased region" description="Low complexity" evidence="1">
    <location>
        <begin position="197"/>
        <end position="211"/>
    </location>
</feature>
<dbReference type="EMBL" id="CP041217">
    <property type="protein sequence ID" value="QDH22313.1"/>
    <property type="molecule type" value="Genomic_DNA"/>
</dbReference>
<dbReference type="OrthoDB" id="9794294at2"/>
<dbReference type="CDD" id="cd06583">
    <property type="entry name" value="PGRP"/>
    <property type="match status" value="1"/>
</dbReference>
<evidence type="ECO:0000259" key="2">
    <source>
        <dbReference type="SMART" id="SM00644"/>
    </source>
</evidence>
<dbReference type="GO" id="GO:0009253">
    <property type="term" value="P:peptidoglycan catabolic process"/>
    <property type="evidence" value="ECO:0007669"/>
    <property type="project" value="InterPro"/>
</dbReference>
<dbReference type="InterPro" id="IPR002502">
    <property type="entry name" value="Amidase_domain"/>
</dbReference>
<dbReference type="KEGG" id="saca:FFV09_16545"/>
<evidence type="ECO:0000313" key="4">
    <source>
        <dbReference type="Proteomes" id="UP000316968"/>
    </source>
</evidence>
<dbReference type="SMART" id="SM00644">
    <property type="entry name" value="Ami_2"/>
    <property type="match status" value="1"/>
</dbReference>
<feature type="region of interest" description="Disordered" evidence="1">
    <location>
        <begin position="186"/>
        <end position="244"/>
    </location>
</feature>
<name>A0A4Y6UX75_SACBS</name>
<dbReference type="SUPFAM" id="SSF55846">
    <property type="entry name" value="N-acetylmuramoyl-L-alanine amidase-like"/>
    <property type="match status" value="1"/>
</dbReference>
<protein>
    <submittedName>
        <fullName evidence="3">N-acetylmuramoyl-L-alanine amidase</fullName>
    </submittedName>
</protein>
<organism evidence="3 4">
    <name type="scientific">Saccharibacillus brassicae</name>
    <dbReference type="NCBI Taxonomy" id="2583377"/>
    <lineage>
        <taxon>Bacteria</taxon>
        <taxon>Bacillati</taxon>
        <taxon>Bacillota</taxon>
        <taxon>Bacilli</taxon>
        <taxon>Bacillales</taxon>
        <taxon>Paenibacillaceae</taxon>
        <taxon>Saccharibacillus</taxon>
    </lineage>
</organism>
<dbReference type="AlphaFoldDB" id="A0A4Y6UX75"/>
<feature type="compositionally biased region" description="Low complexity" evidence="1">
    <location>
        <begin position="228"/>
        <end position="244"/>
    </location>
</feature>
<evidence type="ECO:0000256" key="1">
    <source>
        <dbReference type="SAM" id="MobiDB-lite"/>
    </source>
</evidence>
<dbReference type="GO" id="GO:0008745">
    <property type="term" value="F:N-acetylmuramoyl-L-alanine amidase activity"/>
    <property type="evidence" value="ECO:0007669"/>
    <property type="project" value="InterPro"/>
</dbReference>
<gene>
    <name evidence="3" type="ORF">FFV09_16545</name>
</gene>
<dbReference type="Gene3D" id="3.40.80.10">
    <property type="entry name" value="Peptidoglycan recognition protein-like"/>
    <property type="match status" value="1"/>
</dbReference>
<keyword evidence="4" id="KW-1185">Reference proteome</keyword>